<name>A0A066VCT4_TILAU</name>
<evidence type="ECO:0000256" key="1">
    <source>
        <dbReference type="ARBA" id="ARBA00004123"/>
    </source>
</evidence>
<dbReference type="PROSITE" id="PS50102">
    <property type="entry name" value="RRM"/>
    <property type="match status" value="3"/>
</dbReference>
<dbReference type="FunFam" id="3.30.70.330:FF:000365">
    <property type="entry name" value="U4/U6 snRNA-associated-splicing factor PRP24"/>
    <property type="match status" value="1"/>
</dbReference>
<dbReference type="GeneID" id="25262716"/>
<feature type="domain" description="RRM" evidence="11">
    <location>
        <begin position="586"/>
        <end position="661"/>
    </location>
</feature>
<dbReference type="InterPro" id="IPR011990">
    <property type="entry name" value="TPR-like_helical_dom_sf"/>
</dbReference>
<evidence type="ECO:0000256" key="10">
    <source>
        <dbReference type="SAM" id="MobiDB-lite"/>
    </source>
</evidence>
<reference evidence="12 13" key="1">
    <citation type="submission" date="2014-05" db="EMBL/GenBank/DDBJ databases">
        <title>Draft genome sequence of a rare smut relative, Tilletiaria anomala UBC 951.</title>
        <authorList>
            <consortium name="DOE Joint Genome Institute"/>
            <person name="Toome M."/>
            <person name="Kuo A."/>
            <person name="Henrissat B."/>
            <person name="Lipzen A."/>
            <person name="Tritt A."/>
            <person name="Yoshinaga Y."/>
            <person name="Zane M."/>
            <person name="Barry K."/>
            <person name="Grigoriev I.V."/>
            <person name="Spatafora J.W."/>
            <person name="Aimea M.C."/>
        </authorList>
    </citation>
    <scope>NUCLEOTIDE SEQUENCE [LARGE SCALE GENOMIC DNA]</scope>
    <source>
        <strain evidence="12 13">UBC 951</strain>
    </source>
</reference>
<feature type="compositionally biased region" description="Polar residues" evidence="10">
    <location>
        <begin position="556"/>
        <end position="567"/>
    </location>
</feature>
<dbReference type="OMA" id="CLARIDC"/>
<organism evidence="12 13">
    <name type="scientific">Tilletiaria anomala (strain ATCC 24038 / CBS 436.72 / UBC 951)</name>
    <dbReference type="NCBI Taxonomy" id="1037660"/>
    <lineage>
        <taxon>Eukaryota</taxon>
        <taxon>Fungi</taxon>
        <taxon>Dikarya</taxon>
        <taxon>Basidiomycota</taxon>
        <taxon>Ustilaginomycotina</taxon>
        <taxon>Exobasidiomycetes</taxon>
        <taxon>Georgefischeriales</taxon>
        <taxon>Tilletiariaceae</taxon>
        <taxon>Tilletiaria</taxon>
    </lineage>
</organism>
<dbReference type="SUPFAM" id="SSF54928">
    <property type="entry name" value="RNA-binding domain, RBD"/>
    <property type="match status" value="2"/>
</dbReference>
<evidence type="ECO:0000259" key="11">
    <source>
        <dbReference type="PROSITE" id="PS50102"/>
    </source>
</evidence>
<feature type="region of interest" description="Disordered" evidence="10">
    <location>
        <begin position="556"/>
        <end position="585"/>
    </location>
</feature>
<dbReference type="HOGENOM" id="CLU_003925_1_0_1"/>
<dbReference type="Pfam" id="PF00076">
    <property type="entry name" value="RRM_1"/>
    <property type="match status" value="3"/>
</dbReference>
<evidence type="ECO:0000256" key="5">
    <source>
        <dbReference type="ARBA" id="ARBA00023187"/>
    </source>
</evidence>
<feature type="region of interest" description="Disordered" evidence="10">
    <location>
        <begin position="1"/>
        <end position="22"/>
    </location>
</feature>
<comment type="caution">
    <text evidence="12">The sequence shown here is derived from an EMBL/GenBank/DDBJ whole genome shotgun (WGS) entry which is preliminary data.</text>
</comment>
<keyword evidence="4 9" id="KW-0694">RNA-binding</keyword>
<keyword evidence="3" id="KW-0677">Repeat</keyword>
<dbReference type="InterPro" id="IPR034397">
    <property type="entry name" value="Prp24_RRM1"/>
</dbReference>
<evidence type="ECO:0000256" key="6">
    <source>
        <dbReference type="ARBA" id="ARBA00023242"/>
    </source>
</evidence>
<dbReference type="CDD" id="cd00590">
    <property type="entry name" value="RRM_SF"/>
    <property type="match status" value="1"/>
</dbReference>
<keyword evidence="2" id="KW-0507">mRNA processing</keyword>
<dbReference type="InterPro" id="IPR000504">
    <property type="entry name" value="RRM_dom"/>
</dbReference>
<keyword evidence="13" id="KW-1185">Reference proteome</keyword>
<accession>A0A066VCT4</accession>
<dbReference type="EMBL" id="JMSN01000171">
    <property type="protein sequence ID" value="KDN36355.1"/>
    <property type="molecule type" value="Genomic_DNA"/>
</dbReference>
<evidence type="ECO:0000256" key="2">
    <source>
        <dbReference type="ARBA" id="ARBA00022664"/>
    </source>
</evidence>
<dbReference type="GO" id="GO:0006397">
    <property type="term" value="P:mRNA processing"/>
    <property type="evidence" value="ECO:0007669"/>
    <property type="project" value="UniProtKB-KW"/>
</dbReference>
<dbReference type="OrthoDB" id="360390at2759"/>
<proteinExistence type="predicted"/>
<dbReference type="GO" id="GO:0003723">
    <property type="term" value="F:RNA binding"/>
    <property type="evidence" value="ECO:0007669"/>
    <property type="project" value="UniProtKB-UniRule"/>
</dbReference>
<keyword evidence="5" id="KW-0508">mRNA splicing</keyword>
<dbReference type="Proteomes" id="UP000027361">
    <property type="component" value="Unassembled WGS sequence"/>
</dbReference>
<dbReference type="FunCoup" id="A0A066VCT4">
    <property type="interactions" value="570"/>
</dbReference>
<dbReference type="InterPro" id="IPR035979">
    <property type="entry name" value="RBD_domain_sf"/>
</dbReference>
<evidence type="ECO:0000256" key="9">
    <source>
        <dbReference type="PROSITE-ProRule" id="PRU00176"/>
    </source>
</evidence>
<dbReference type="RefSeq" id="XP_013240027.1">
    <property type="nucleotide sequence ID" value="XM_013384573.1"/>
</dbReference>
<dbReference type="SUPFAM" id="SSF48452">
    <property type="entry name" value="TPR-like"/>
    <property type="match status" value="2"/>
</dbReference>
<evidence type="ECO:0000256" key="3">
    <source>
        <dbReference type="ARBA" id="ARBA00022737"/>
    </source>
</evidence>
<evidence type="ECO:0000256" key="4">
    <source>
        <dbReference type="ARBA" id="ARBA00022884"/>
    </source>
</evidence>
<comment type="function">
    <text evidence="7">Functions as a recycling factor of the spliceosome, a machinery that forms on each precursor-messenger RNA (pre-mRNA) and catalyzes the removal of introns. Chaperones the re-annealing of U4 and U6 snRNAs (small nuclear RNAs) released from previous rounds of splicing, an initial step in reforming the U4/U6-U5 tri-snRNP (small nuclear ribonucleoprotein) that can reassemble into another spliceosome complex; this step involves binding U6 and facilitating the unwinding of the U6 internal stem loop, followed by base-pairing of U6 to U4.</text>
</comment>
<feature type="domain" description="RRM" evidence="11">
    <location>
        <begin position="662"/>
        <end position="739"/>
    </location>
</feature>
<gene>
    <name evidence="12" type="ORF">K437DRAFT_229791</name>
</gene>
<comment type="subcellular location">
    <subcellularLocation>
        <location evidence="1">Nucleus</location>
    </subcellularLocation>
</comment>
<dbReference type="STRING" id="1037660.A0A066VCT4"/>
<sequence>MDVCDECSTPRTQDPVQWGTGLRGGPIIEPDGTYASTSLPRIPTRSEAEQAGLLETYETILGESAVRDALREAYSRVAYHLAESQTSWKAYLAFEMAYFRHDRSAARKEVVKQAFISRLRVPHMQHDHTAQQLSAFVSNFLNPEEYEPIMAAASRGAAAAKEAFTQRERYEDRFAAAKFKGDFQAVKPYLRWQVSQKPLDLLMTSALYKRAIFAFAQPPTLTEDEIRNPPTPHFQAEVREGRAGKANYAAAKEAERQELAAKAAQAEGLWVDYLSFLALHKATPSEVLDSCAQAVRSLPGSGKTWAIYLRNLARLHRGEVEVAEAFNRALSNGQCLQDPASWADLLLGRCDAEKEFVLLAAAAEQGVSVENVVLAGDVARFSQVFGVIEFCMQLAPTQPLPDPEVRLERFASGWCERCGAETAALADELWEKTLTAQPKNAKAWHEAAQYCIRTSQAAKARSLFKQVSGKPGLENKAQLLDAWLAFEHVYGGCAEIEYAARKVKEETERAWDAYYRSYAAQQGQYNQLAQLPPKASSSSANGKRCAEDVLDPAEASTSFHAMRTSNEASKKSKALQKGPTKDRENCSVLVSRLPQGSTEQDLRVLFRGCGEIVDISGPKALTDGTAAALVEFSDRGAIGAARTRDKKQVRGSEVAVHIGHECTLYVTNFPEATADEDIRSRFGKYGSIFDVRWPSKKYASRRRFCYVELTSPEAARLALAEDGQHLSELNTLQVALSDPERRKMRSDANVNEREVYITGIHPNAVEAEVRALFELHGTVEGFRMPLSDAGKAKGIGFVDYRTPLEAQKAVAQVNGSTYQGKALKVSIANKPSGPVRVGGGQGFRSRSIRLHGLPDDAQEALIQQLVEKVVGAGAVKKVEWNPGPESRGEAIVEMVDPAASHSSGSES</sequence>
<dbReference type="PANTHER" id="PTHR10352">
    <property type="entry name" value="EUKARYOTIC TRANSLATION INITIATION FACTOR 3 SUBUNIT G"/>
    <property type="match status" value="1"/>
</dbReference>
<dbReference type="Gene3D" id="3.30.70.330">
    <property type="match status" value="3"/>
</dbReference>
<keyword evidence="6" id="KW-0539">Nucleus</keyword>
<evidence type="ECO:0000313" key="13">
    <source>
        <dbReference type="Proteomes" id="UP000027361"/>
    </source>
</evidence>
<evidence type="ECO:0000256" key="8">
    <source>
        <dbReference type="ARBA" id="ARBA00093627"/>
    </source>
</evidence>
<dbReference type="InParanoid" id="A0A066VCT4"/>
<dbReference type="Gene3D" id="1.25.40.10">
    <property type="entry name" value="Tetratricopeptide repeat domain"/>
    <property type="match status" value="2"/>
</dbReference>
<dbReference type="InterPro" id="IPR012677">
    <property type="entry name" value="Nucleotide-bd_a/b_plait_sf"/>
</dbReference>
<dbReference type="AlphaFoldDB" id="A0A066VCT4"/>
<dbReference type="CDD" id="cd12296">
    <property type="entry name" value="RRM1_Prp24"/>
    <property type="match status" value="1"/>
</dbReference>
<evidence type="ECO:0000256" key="7">
    <source>
        <dbReference type="ARBA" id="ARBA00093374"/>
    </source>
</evidence>
<dbReference type="GO" id="GO:0005688">
    <property type="term" value="C:U6 snRNP"/>
    <property type="evidence" value="ECO:0007669"/>
    <property type="project" value="UniProtKB-ARBA"/>
</dbReference>
<evidence type="ECO:0000313" key="12">
    <source>
        <dbReference type="EMBL" id="KDN36355.1"/>
    </source>
</evidence>
<feature type="domain" description="RRM" evidence="11">
    <location>
        <begin position="753"/>
        <end position="830"/>
    </location>
</feature>
<protein>
    <recommendedName>
        <fullName evidence="8">U4/U6 snRNA-associated-splicing factor PRP24</fullName>
    </recommendedName>
</protein>
<dbReference type="SMART" id="SM00360">
    <property type="entry name" value="RRM"/>
    <property type="match status" value="3"/>
</dbReference>
<dbReference type="GO" id="GO:0008380">
    <property type="term" value="P:RNA splicing"/>
    <property type="evidence" value="ECO:0007669"/>
    <property type="project" value="UniProtKB-KW"/>
</dbReference>